<dbReference type="InterPro" id="IPR011335">
    <property type="entry name" value="Restrct_endonuc-II-like"/>
</dbReference>
<dbReference type="AlphaFoldDB" id="A0A229VWD5"/>
<protein>
    <recommendedName>
        <fullName evidence="3">DUF559 domain-containing protein</fullName>
    </recommendedName>
</protein>
<dbReference type="Proteomes" id="UP000215433">
    <property type="component" value="Unassembled WGS sequence"/>
</dbReference>
<accession>A0A229VWD5</accession>
<dbReference type="SUPFAM" id="SSF52980">
    <property type="entry name" value="Restriction endonuclease-like"/>
    <property type="match status" value="1"/>
</dbReference>
<organism evidence="1 2">
    <name type="scientific">Bifidobacterium vansinderenii</name>
    <dbReference type="NCBI Taxonomy" id="1984871"/>
    <lineage>
        <taxon>Bacteria</taxon>
        <taxon>Bacillati</taxon>
        <taxon>Actinomycetota</taxon>
        <taxon>Actinomycetes</taxon>
        <taxon>Bifidobacteriales</taxon>
        <taxon>Bifidobacteriaceae</taxon>
        <taxon>Bifidobacterium</taxon>
    </lineage>
</organism>
<name>A0A229VWD5_9BIFI</name>
<dbReference type="Gene3D" id="3.40.960.10">
    <property type="entry name" value="VSR Endonuclease"/>
    <property type="match status" value="1"/>
</dbReference>
<keyword evidence="2" id="KW-1185">Reference proteome</keyword>
<dbReference type="EMBL" id="NEWD01000028">
    <property type="protein sequence ID" value="OXM99845.1"/>
    <property type="molecule type" value="Genomic_DNA"/>
</dbReference>
<evidence type="ECO:0000313" key="2">
    <source>
        <dbReference type="Proteomes" id="UP000215433"/>
    </source>
</evidence>
<gene>
    <name evidence="1" type="ORF">Tam10B_1938</name>
</gene>
<comment type="caution">
    <text evidence="1">The sequence shown here is derived from an EMBL/GenBank/DDBJ whole genome shotgun (WGS) entry which is preliminary data.</text>
</comment>
<evidence type="ECO:0008006" key="3">
    <source>
        <dbReference type="Google" id="ProtNLM"/>
    </source>
</evidence>
<reference evidence="1 2" key="1">
    <citation type="submission" date="2017-05" db="EMBL/GenBank/DDBJ databases">
        <title>Bifidobacterium vansinderenii sp. nov.</title>
        <authorList>
            <person name="Lugli G.A."/>
            <person name="Duranti S."/>
            <person name="Mangifesta M."/>
        </authorList>
    </citation>
    <scope>NUCLEOTIDE SEQUENCE [LARGE SCALE GENOMIC DNA]</scope>
    <source>
        <strain evidence="1 2">Tam10B</strain>
    </source>
</reference>
<sequence length="251" mass="28561">MDIVPTFSHITALRYQGIEVPESCTLRTDRLHISFDSRGARRRFKGVIEHYWSGSFEVTMDGGGEFYVTNPAMTWSQLSAYVSVESLAVIAGSLACRDSKRKLITLDDLERYVEENRGFAGRRRCLDIMPYLMENSDSPPESVLVVLVMRGGLGRPEANFRIDLPSGGFRFADIAYPELKLAIEYQGAYHASPAQMREDARRWNQLRVLGWEIVFVTADDLRTDASRRAIVKVIRTMMERQLAFRRLAGVL</sequence>
<evidence type="ECO:0000313" key="1">
    <source>
        <dbReference type="EMBL" id="OXM99845.1"/>
    </source>
</evidence>
<proteinExistence type="predicted"/>